<dbReference type="PRINTS" id="PR01023">
    <property type="entry name" value="NAFLGMOTY"/>
</dbReference>
<dbReference type="PANTHER" id="PTHR30329:SF21">
    <property type="entry name" value="LIPOPROTEIN YIAD-RELATED"/>
    <property type="match status" value="1"/>
</dbReference>
<dbReference type="OrthoDB" id="9792021at2"/>
<dbReference type="PANTHER" id="PTHR30329">
    <property type="entry name" value="STATOR ELEMENT OF FLAGELLAR MOTOR COMPLEX"/>
    <property type="match status" value="1"/>
</dbReference>
<proteinExistence type="predicted"/>
<feature type="signal peptide" evidence="5">
    <location>
        <begin position="1"/>
        <end position="27"/>
    </location>
</feature>
<dbReference type="GO" id="GO:0009279">
    <property type="term" value="C:cell outer membrane"/>
    <property type="evidence" value="ECO:0007669"/>
    <property type="project" value="InterPro"/>
</dbReference>
<dbReference type="InterPro" id="IPR050330">
    <property type="entry name" value="Bact_OuterMem_StrucFunc"/>
</dbReference>
<dbReference type="AlphaFoldDB" id="A0A5C8LNW6"/>
<evidence type="ECO:0000256" key="5">
    <source>
        <dbReference type="SAM" id="SignalP"/>
    </source>
</evidence>
<feature type="chain" id="PRO_5022955162" evidence="5">
    <location>
        <begin position="28"/>
        <end position="508"/>
    </location>
</feature>
<evidence type="ECO:0000259" key="6">
    <source>
        <dbReference type="PROSITE" id="PS51123"/>
    </source>
</evidence>
<gene>
    <name evidence="7" type="ORF">FU839_17710</name>
</gene>
<name>A0A5C8LNW6_9GAMM</name>
<keyword evidence="2 3" id="KW-0472">Membrane</keyword>
<evidence type="ECO:0000256" key="1">
    <source>
        <dbReference type="ARBA" id="ARBA00004370"/>
    </source>
</evidence>
<comment type="caution">
    <text evidence="7">The sequence shown here is derived from an EMBL/GenBank/DDBJ whole genome shotgun (WGS) entry which is preliminary data.</text>
</comment>
<keyword evidence="5" id="KW-0732">Signal</keyword>
<organism evidence="7 8">
    <name type="scientific">Rheinheimera tangshanensis</name>
    <dbReference type="NCBI Taxonomy" id="400153"/>
    <lineage>
        <taxon>Bacteria</taxon>
        <taxon>Pseudomonadati</taxon>
        <taxon>Pseudomonadota</taxon>
        <taxon>Gammaproteobacteria</taxon>
        <taxon>Chromatiales</taxon>
        <taxon>Chromatiaceae</taxon>
        <taxon>Rheinheimera</taxon>
    </lineage>
</organism>
<evidence type="ECO:0000256" key="2">
    <source>
        <dbReference type="ARBA" id="ARBA00023136"/>
    </source>
</evidence>
<protein>
    <submittedName>
        <fullName evidence="7">OmpA family protein</fullName>
    </submittedName>
</protein>
<feature type="compositionally biased region" description="Low complexity" evidence="4">
    <location>
        <begin position="288"/>
        <end position="303"/>
    </location>
</feature>
<evidence type="ECO:0000313" key="7">
    <source>
        <dbReference type="EMBL" id="TXK77934.1"/>
    </source>
</evidence>
<dbReference type="Proteomes" id="UP000321814">
    <property type="component" value="Unassembled WGS sequence"/>
</dbReference>
<keyword evidence="8" id="KW-1185">Reference proteome</keyword>
<feature type="region of interest" description="Disordered" evidence="4">
    <location>
        <begin position="282"/>
        <end position="325"/>
    </location>
</feature>
<dbReference type="EMBL" id="VRLR01000016">
    <property type="protein sequence ID" value="TXK77934.1"/>
    <property type="molecule type" value="Genomic_DNA"/>
</dbReference>
<evidence type="ECO:0000313" key="8">
    <source>
        <dbReference type="Proteomes" id="UP000321814"/>
    </source>
</evidence>
<dbReference type="PROSITE" id="PS01068">
    <property type="entry name" value="OMPA_1"/>
    <property type="match status" value="1"/>
</dbReference>
<dbReference type="CDD" id="cd07185">
    <property type="entry name" value="OmpA_C-like"/>
    <property type="match status" value="1"/>
</dbReference>
<dbReference type="Gene3D" id="3.30.1330.60">
    <property type="entry name" value="OmpA-like domain"/>
    <property type="match status" value="1"/>
</dbReference>
<dbReference type="InterPro" id="IPR006690">
    <property type="entry name" value="OMPA-like_CS"/>
</dbReference>
<sequence length="508" mass="54513">MDAHSLTLRFKTSILVSAVCLALSSCANPGKTANEAGEKYGRTAIGCVGGTLIGGLAGALLGGRDGALKGAAAGLVAGCIAGHMWDKREKDLQRLAAEENMKIQMERVYQAPSQDPVQAKKSAQKDNQQAPQNDTVGLVAQIEDSSMFGVNSATLTESGVRQLEKLAALVANARKGEGTEKAPILVIGHTDDTGSAEYNQTLSEQRAKAVVSLLAKQGFNAEQLYFQGAGEGRPVADNSTQAGRDMNRRVELVELKDEEMLQKRIASEQHNPRYIQQSKAHLNQVPYSSQSQQSASTNSTKTQSKTRKSGERASANKGIDFGGKPAAKDNWELASRFTPNYQGGTGLFSSAVANDAPIRSCSNDSKPVIGEVKNLAGKALAQYKTTEFMPGMNGKVWAAKVNGHVVYINPVAVLAESNEVAAQPMVAFTQNYSKKNSEITGQYQGHATVYPGQKNMLMRIFIADSKAPIQCLDVLLPYGGSKAVDGTLYYPKQQQTYVADYRPRNTDI</sequence>
<dbReference type="SUPFAM" id="SSF103088">
    <property type="entry name" value="OmpA-like"/>
    <property type="match status" value="1"/>
</dbReference>
<comment type="subcellular location">
    <subcellularLocation>
        <location evidence="1">Membrane</location>
    </subcellularLocation>
</comment>
<dbReference type="Pfam" id="PF00691">
    <property type="entry name" value="OmpA"/>
    <property type="match status" value="1"/>
</dbReference>
<dbReference type="InterPro" id="IPR006665">
    <property type="entry name" value="OmpA-like"/>
</dbReference>
<accession>A0A5C8LNW6</accession>
<reference evidence="7 8" key="1">
    <citation type="submission" date="2019-08" db="EMBL/GenBank/DDBJ databases">
        <title>Draft genome analysis of Rheinheimera tangshanensis isolated from the roots of fresh rice plants (Oryza sativa).</title>
        <authorList>
            <person name="Yu Q."/>
            <person name="Qi Y."/>
            <person name="Zhang H."/>
            <person name="Pu J."/>
        </authorList>
    </citation>
    <scope>NUCLEOTIDE SEQUENCE [LARGE SCALE GENOMIC DNA]</scope>
    <source>
        <strain evidence="7 8">JA3-B52</strain>
    </source>
</reference>
<dbReference type="RefSeq" id="WP_147905441.1">
    <property type="nucleotide sequence ID" value="NZ_BAAAGC010000002.1"/>
</dbReference>
<evidence type="ECO:0000256" key="4">
    <source>
        <dbReference type="SAM" id="MobiDB-lite"/>
    </source>
</evidence>
<feature type="domain" description="OmpA-like" evidence="6">
    <location>
        <begin position="136"/>
        <end position="258"/>
    </location>
</feature>
<evidence type="ECO:0000256" key="3">
    <source>
        <dbReference type="PROSITE-ProRule" id="PRU00473"/>
    </source>
</evidence>
<dbReference type="PROSITE" id="PS51123">
    <property type="entry name" value="OMPA_2"/>
    <property type="match status" value="1"/>
</dbReference>
<feature type="region of interest" description="Disordered" evidence="4">
    <location>
        <begin position="109"/>
        <end position="133"/>
    </location>
</feature>
<dbReference type="InterPro" id="IPR036737">
    <property type="entry name" value="OmpA-like_sf"/>
</dbReference>